<evidence type="ECO:0008006" key="3">
    <source>
        <dbReference type="Google" id="ProtNLM"/>
    </source>
</evidence>
<evidence type="ECO:0000313" key="1">
    <source>
        <dbReference type="EMBL" id="SNY44866.1"/>
    </source>
</evidence>
<dbReference type="EMBL" id="OBEB01000001">
    <property type="protein sequence ID" value="SNY44866.1"/>
    <property type="molecule type" value="Genomic_DNA"/>
</dbReference>
<dbReference type="RefSeq" id="WP_097110028.1">
    <property type="nucleotide sequence ID" value="NZ_OBEB01000001.1"/>
</dbReference>
<gene>
    <name evidence="1" type="ORF">SAMN06297280_0798</name>
</gene>
<organism evidence="1 2">
    <name type="scientific">Arsukibacterium tuosuense</name>
    <dbReference type="NCBI Taxonomy" id="1323745"/>
    <lineage>
        <taxon>Bacteria</taxon>
        <taxon>Pseudomonadati</taxon>
        <taxon>Pseudomonadota</taxon>
        <taxon>Gammaproteobacteria</taxon>
        <taxon>Chromatiales</taxon>
        <taxon>Chromatiaceae</taxon>
        <taxon>Arsukibacterium</taxon>
    </lineage>
</organism>
<evidence type="ECO:0000313" key="2">
    <source>
        <dbReference type="Proteomes" id="UP000219353"/>
    </source>
</evidence>
<sequence length="86" mass="9598">MENYNETEITDLEAIKSFVDALGSQKSELVLTKNGKTLGAILTAEQYEWFLDQLDNNTDVSFVDERSKDLSGSQSLQDFVTGSFPL</sequence>
<keyword evidence="2" id="KW-1185">Reference proteome</keyword>
<reference evidence="2" key="1">
    <citation type="submission" date="2017-09" db="EMBL/GenBank/DDBJ databases">
        <authorList>
            <person name="Varghese N."/>
            <person name="Submissions S."/>
        </authorList>
    </citation>
    <scope>NUCLEOTIDE SEQUENCE [LARGE SCALE GENOMIC DNA]</scope>
    <source>
        <strain evidence="2">CGMCC 1.12461</strain>
    </source>
</reference>
<dbReference type="AlphaFoldDB" id="A0A285ICU1"/>
<accession>A0A285ICU1</accession>
<dbReference type="Proteomes" id="UP000219353">
    <property type="component" value="Unassembled WGS sequence"/>
</dbReference>
<dbReference type="OrthoDB" id="7067293at2"/>
<proteinExistence type="predicted"/>
<protein>
    <recommendedName>
        <fullName evidence="3">Antitoxin</fullName>
    </recommendedName>
</protein>
<name>A0A285ICU1_9GAMM</name>